<gene>
    <name evidence="2" type="ORF">N7509_001341</name>
</gene>
<keyword evidence="3" id="KW-1185">Reference proteome</keyword>
<accession>A0A9W9WC38</accession>
<evidence type="ECO:0000313" key="3">
    <source>
        <dbReference type="Proteomes" id="UP001147747"/>
    </source>
</evidence>
<reference evidence="2" key="2">
    <citation type="journal article" date="2023" name="IMA Fungus">
        <title>Comparative genomic study of the Penicillium genus elucidates a diverse pangenome and 15 lateral gene transfer events.</title>
        <authorList>
            <person name="Petersen C."/>
            <person name="Sorensen T."/>
            <person name="Nielsen M.R."/>
            <person name="Sondergaard T.E."/>
            <person name="Sorensen J.L."/>
            <person name="Fitzpatrick D.A."/>
            <person name="Frisvad J.C."/>
            <person name="Nielsen K.L."/>
        </authorList>
    </citation>
    <scope>NUCLEOTIDE SEQUENCE</scope>
    <source>
        <strain evidence="2">IBT 29677</strain>
    </source>
</reference>
<feature type="region of interest" description="Disordered" evidence="1">
    <location>
        <begin position="1"/>
        <end position="23"/>
    </location>
</feature>
<protein>
    <submittedName>
        <fullName evidence="2">Uncharacterized protein</fullName>
    </submittedName>
</protein>
<evidence type="ECO:0000256" key="1">
    <source>
        <dbReference type="SAM" id="MobiDB-lite"/>
    </source>
</evidence>
<organism evidence="2 3">
    <name type="scientific">Penicillium cosmopolitanum</name>
    <dbReference type="NCBI Taxonomy" id="1131564"/>
    <lineage>
        <taxon>Eukaryota</taxon>
        <taxon>Fungi</taxon>
        <taxon>Dikarya</taxon>
        <taxon>Ascomycota</taxon>
        <taxon>Pezizomycotina</taxon>
        <taxon>Eurotiomycetes</taxon>
        <taxon>Eurotiomycetidae</taxon>
        <taxon>Eurotiales</taxon>
        <taxon>Aspergillaceae</taxon>
        <taxon>Penicillium</taxon>
    </lineage>
</organism>
<dbReference type="AlphaFoldDB" id="A0A9W9WC38"/>
<dbReference type="RefSeq" id="XP_056494560.1">
    <property type="nucleotide sequence ID" value="XM_056625978.1"/>
</dbReference>
<sequence>MESMLSRSGPFPAHGDRNSPWPPTSASAWTGVTLLLHRYFSSRGTRVAIVEYNLANLAAWVSNIAQQIGGYFTDAWRAPEGAE</sequence>
<dbReference type="EMBL" id="JAPZBU010000003">
    <property type="protein sequence ID" value="KAJ5414714.1"/>
    <property type="molecule type" value="Genomic_DNA"/>
</dbReference>
<evidence type="ECO:0000313" key="2">
    <source>
        <dbReference type="EMBL" id="KAJ5414714.1"/>
    </source>
</evidence>
<dbReference type="GeneID" id="81364958"/>
<proteinExistence type="predicted"/>
<comment type="caution">
    <text evidence="2">The sequence shown here is derived from an EMBL/GenBank/DDBJ whole genome shotgun (WGS) entry which is preliminary data.</text>
</comment>
<dbReference type="Proteomes" id="UP001147747">
    <property type="component" value="Unassembled WGS sequence"/>
</dbReference>
<name>A0A9W9WC38_9EURO</name>
<reference evidence="2" key="1">
    <citation type="submission" date="2022-12" db="EMBL/GenBank/DDBJ databases">
        <authorList>
            <person name="Petersen C."/>
        </authorList>
    </citation>
    <scope>NUCLEOTIDE SEQUENCE</scope>
    <source>
        <strain evidence="2">IBT 29677</strain>
    </source>
</reference>